<dbReference type="Pfam" id="PF00462">
    <property type="entry name" value="Glutaredoxin"/>
    <property type="match status" value="1"/>
</dbReference>
<proteinExistence type="predicted"/>
<dbReference type="KEGG" id="vg:80018898"/>
<dbReference type="SUPFAM" id="SSF52833">
    <property type="entry name" value="Thioredoxin-like"/>
    <property type="match status" value="1"/>
</dbReference>
<dbReference type="PROSITE" id="PS51354">
    <property type="entry name" value="GLUTAREDOXIN_2"/>
    <property type="match status" value="1"/>
</dbReference>
<evidence type="ECO:0000313" key="2">
    <source>
        <dbReference type="EMBL" id="QGJ94177.1"/>
    </source>
</evidence>
<dbReference type="InterPro" id="IPR036249">
    <property type="entry name" value="Thioredoxin-like_sf"/>
</dbReference>
<dbReference type="EMBL" id="MN586033">
    <property type="protein sequence ID" value="QGJ94177.1"/>
    <property type="molecule type" value="Genomic_DNA"/>
</dbReference>
<sequence>MKQHTVTVYSNPGCQPCRATRKKLTSLGIDYDEVSLADVPAVAATFIEEGYTSAPIVSVVDYRGAVVDTWSGYSPDKLKALANNGD</sequence>
<name>A0A649VNY8_9CAUD</name>
<keyword evidence="3" id="KW-1185">Reference proteome</keyword>
<feature type="domain" description="Glutaredoxin" evidence="1">
    <location>
        <begin position="6"/>
        <end position="57"/>
    </location>
</feature>
<evidence type="ECO:0000313" key="3">
    <source>
        <dbReference type="Proteomes" id="UP000427166"/>
    </source>
</evidence>
<dbReference type="CDD" id="cd02976">
    <property type="entry name" value="NrdH"/>
    <property type="match status" value="1"/>
</dbReference>
<dbReference type="Gene3D" id="3.40.30.10">
    <property type="entry name" value="Glutaredoxin"/>
    <property type="match status" value="1"/>
</dbReference>
<accession>A0A649VNY8</accession>
<protein>
    <submittedName>
        <fullName evidence="2">Glutaredoxin</fullName>
    </submittedName>
</protein>
<dbReference type="InterPro" id="IPR002109">
    <property type="entry name" value="Glutaredoxin"/>
</dbReference>
<dbReference type="RefSeq" id="YP_010754312.1">
    <property type="nucleotide sequence ID" value="NC_073458.1"/>
</dbReference>
<evidence type="ECO:0000259" key="1">
    <source>
        <dbReference type="Pfam" id="PF00462"/>
    </source>
</evidence>
<dbReference type="GeneID" id="80018898"/>
<dbReference type="Proteomes" id="UP000427166">
    <property type="component" value="Segment"/>
</dbReference>
<reference evidence="2 3" key="1">
    <citation type="submission" date="2019-10" db="EMBL/GenBank/DDBJ databases">
        <authorList>
            <person name="Davis E.R."/>
            <person name="Mohamed A."/>
            <person name="Ilzat A."/>
            <person name="Sivanathan V."/>
            <person name="Garlena R.A."/>
            <person name="Russell D.A."/>
            <person name="Pope W.H."/>
            <person name="Jacobs-Sera D."/>
            <person name="Hatfull G.F."/>
        </authorList>
    </citation>
    <scope>NUCLEOTIDE SEQUENCE [LARGE SCALE GENOMIC DNA]</scope>
</reference>
<gene>
    <name evidence="2" type="primary">45</name>
    <name evidence="2" type="ORF">SEA_EMIROSE_45</name>
</gene>
<organism evidence="2 3">
    <name type="scientific">Corynebacterium phage EmiRose</name>
    <dbReference type="NCBI Taxonomy" id="2565372"/>
    <lineage>
        <taxon>Viruses</taxon>
        <taxon>Duplodnaviria</taxon>
        <taxon>Heunggongvirae</taxon>
        <taxon>Uroviricota</taxon>
        <taxon>Caudoviricetes</taxon>
        <taxon>Emirosevirus</taxon>
        <taxon>Emirosevirus emirose</taxon>
    </lineage>
</organism>